<dbReference type="InterPro" id="IPR024983">
    <property type="entry name" value="CHAT_dom"/>
</dbReference>
<feature type="compositionally biased region" description="Pro residues" evidence="1">
    <location>
        <begin position="424"/>
        <end position="485"/>
    </location>
</feature>
<dbReference type="Pfam" id="PF12770">
    <property type="entry name" value="CHAT"/>
    <property type="match status" value="1"/>
</dbReference>
<dbReference type="EMBL" id="JAHHIF010000083">
    <property type="protein sequence ID" value="MBW4549125.1"/>
    <property type="molecule type" value="Genomic_DNA"/>
</dbReference>
<feature type="domain" description="CHAT" evidence="2">
    <location>
        <begin position="632"/>
        <end position="922"/>
    </location>
</feature>
<feature type="region of interest" description="Disordered" evidence="1">
    <location>
        <begin position="421"/>
        <end position="485"/>
    </location>
</feature>
<evidence type="ECO:0000313" key="4">
    <source>
        <dbReference type="Proteomes" id="UP000753908"/>
    </source>
</evidence>
<comment type="caution">
    <text evidence="3">The sequence shown here is derived from an EMBL/GenBank/DDBJ whole genome shotgun (WGS) entry which is preliminary data.</text>
</comment>
<name>A0A951PS56_9CYAN</name>
<sequence>MAGGDISLLDVLSTGNNGSGGDITITVGGNVNVDDIQTRGTLNGGEVQVTSGGTIDTTTANQDNATATGIIGSCSTTVINVCTGDGTGRGGNITLQAANSIATGSVDASGLAGGGDITLTSNEIDFVPVRTTPPVVRSSGALVLQPFTSGQDIEIGGTGDTGALNLSTTDLAALEDGFSLLTFGGSDNTGNITVNATTFFDPVTIQSATGAIAVNGAIIGLDNASITLQANQDITTEDITTNGSAITLISEAGSVETGNLNSSGVAEGGDITISALTQITTGIIDSSSTQGDAGDVTLDPENDIDVVSINAQGGVAGTGGNVDITSEQFFRASGTFTDQTNTTTSISTAGGITGGSVIIRHDGGATDTPFTVGADYNAINGTAGAIATGSDNQILFGVYPELYNQGVAPSDIQLITSAIDTPIDPNPIDPNPIDPNPIDPNPIDPNPVDPNPIDPNPIDPNPVDPNPIDPNPIDPNPVDPNPVPPDLPVDATILPQQNPVSQLSTDVSLPSVEIDPVLAPVDEAFTRQFEAHLGLPNNEIRTLPEAQEILQDIEKATGVKPALIYVTFVPPDTSLNAQPNRDNEELELLLVTSTGNAIRKRVGTKRPKVLNVADTFRESVTNVRDNRDYLYPSRQLYQWLIAPLEEDLQTQGIQNLVFIMDVGLRSVAVAALNDGKQFLVERYSVGLMPSLSLTDTRYKDIKDSQVLGMGVEEFPDKRPLPAVPLELNVITKQLWTGKSFLDGAFTLDNLKAQRKQEPFGIIHLATHANFLPGAASNSYIQLWNSKLRLDQLPQLGWNKPPVELLVLSACRSALGDEEAELGFAGLSVQAGVKSSLASLWYVSDEGTLGLMTNFYQKLKTAPIKAVALQQAQIAMLNGEVRVEDGQLYTPGGVLTLPPELAQTGNRPLTHPYYWAAFTLVGNPW</sequence>
<protein>
    <submittedName>
        <fullName evidence="3">CHAT domain-containing protein</fullName>
    </submittedName>
</protein>
<reference evidence="3" key="1">
    <citation type="submission" date="2021-05" db="EMBL/GenBank/DDBJ databases">
        <authorList>
            <person name="Pietrasiak N."/>
            <person name="Ward R."/>
            <person name="Stajich J.E."/>
            <person name="Kurbessoian T."/>
        </authorList>
    </citation>
    <scope>NUCLEOTIDE SEQUENCE</scope>
    <source>
        <strain evidence="3">CPER-KK1</strain>
    </source>
</reference>
<proteinExistence type="predicted"/>
<reference evidence="3" key="2">
    <citation type="journal article" date="2022" name="Microbiol. Resour. Announc.">
        <title>Metagenome Sequencing to Explore Phylogenomics of Terrestrial Cyanobacteria.</title>
        <authorList>
            <person name="Ward R.D."/>
            <person name="Stajich J.E."/>
            <person name="Johansen J.R."/>
            <person name="Huntemann M."/>
            <person name="Clum A."/>
            <person name="Foster B."/>
            <person name="Foster B."/>
            <person name="Roux S."/>
            <person name="Palaniappan K."/>
            <person name="Varghese N."/>
            <person name="Mukherjee S."/>
            <person name="Reddy T.B.K."/>
            <person name="Daum C."/>
            <person name="Copeland A."/>
            <person name="Chen I.A."/>
            <person name="Ivanova N.N."/>
            <person name="Kyrpides N.C."/>
            <person name="Shapiro N."/>
            <person name="Eloe-Fadrosh E.A."/>
            <person name="Pietrasiak N."/>
        </authorList>
    </citation>
    <scope>NUCLEOTIDE SEQUENCE</scope>
    <source>
        <strain evidence="3">CPER-KK1</strain>
    </source>
</reference>
<accession>A0A951PS56</accession>
<evidence type="ECO:0000259" key="2">
    <source>
        <dbReference type="Pfam" id="PF12770"/>
    </source>
</evidence>
<dbReference type="AlphaFoldDB" id="A0A951PS56"/>
<evidence type="ECO:0000256" key="1">
    <source>
        <dbReference type="SAM" id="MobiDB-lite"/>
    </source>
</evidence>
<gene>
    <name evidence="3" type="ORF">KME25_32680</name>
</gene>
<organism evidence="3 4">
    <name type="scientific">Symplocastrum torsivum CPER-KK1</name>
    <dbReference type="NCBI Taxonomy" id="450513"/>
    <lineage>
        <taxon>Bacteria</taxon>
        <taxon>Bacillati</taxon>
        <taxon>Cyanobacteriota</taxon>
        <taxon>Cyanophyceae</taxon>
        <taxon>Oscillatoriophycideae</taxon>
        <taxon>Oscillatoriales</taxon>
        <taxon>Microcoleaceae</taxon>
        <taxon>Symplocastrum</taxon>
    </lineage>
</organism>
<dbReference type="Proteomes" id="UP000753908">
    <property type="component" value="Unassembled WGS sequence"/>
</dbReference>
<evidence type="ECO:0000313" key="3">
    <source>
        <dbReference type="EMBL" id="MBW4549125.1"/>
    </source>
</evidence>